<evidence type="ECO:0000313" key="1">
    <source>
        <dbReference type="EMBL" id="ADY60517.1"/>
    </source>
</evidence>
<dbReference type="Proteomes" id="UP000006860">
    <property type="component" value="Chromosome"/>
</dbReference>
<protein>
    <submittedName>
        <fullName evidence="1">Uncharacterized protein</fullName>
    </submittedName>
</protein>
<dbReference type="AlphaFoldDB" id="F0SGB8"/>
<dbReference type="eggNOG" id="COG1216">
    <property type="taxonomic scope" value="Bacteria"/>
</dbReference>
<dbReference type="Gene3D" id="3.90.550.10">
    <property type="entry name" value="Spore Coat Polysaccharide Biosynthesis Protein SpsA, Chain A"/>
    <property type="match status" value="1"/>
</dbReference>
<gene>
    <name evidence="1" type="ordered locus">Plabr_2918</name>
</gene>
<keyword evidence="2" id="KW-1185">Reference proteome</keyword>
<dbReference type="RefSeq" id="WP_013629239.1">
    <property type="nucleotide sequence ID" value="NC_015174.1"/>
</dbReference>
<dbReference type="STRING" id="756272.Plabr_2918"/>
<proteinExistence type="predicted"/>
<sequence length="264" mass="29962">MAAEKNCVVISYYDQRDPRELVRLLRSMRKFKAGADYEILIVVNSTGKEPLNQRSLPLRDRITIISQPNHGYNIGAWEAGWRYTDADALLFLQQECSIRRAGWLQAFLEKSQDPSLGLLGESRNSAWAVPWQNLSTYERFYEMPEHEIDGVAVGDRVKCYLHHLNAWGIDPGYTADHLQSLVLFARRKVLEAIDGFPVGKNYGEAIASEIGISRKVVAAGFRLEQVGPQAFTWIRHPQWCPAPAPSLKNKILRSLRLRKLVGSD</sequence>
<accession>F0SGB8</accession>
<dbReference type="HOGENOM" id="CLU_1053283_0_0_0"/>
<dbReference type="OrthoDB" id="213871at2"/>
<dbReference type="EMBL" id="CP002546">
    <property type="protein sequence ID" value="ADY60517.1"/>
    <property type="molecule type" value="Genomic_DNA"/>
</dbReference>
<dbReference type="KEGG" id="pbs:Plabr_2918"/>
<evidence type="ECO:0000313" key="2">
    <source>
        <dbReference type="Proteomes" id="UP000006860"/>
    </source>
</evidence>
<dbReference type="SUPFAM" id="SSF53448">
    <property type="entry name" value="Nucleotide-diphospho-sugar transferases"/>
    <property type="match status" value="1"/>
</dbReference>
<dbReference type="InterPro" id="IPR029044">
    <property type="entry name" value="Nucleotide-diphossugar_trans"/>
</dbReference>
<reference evidence="2" key="1">
    <citation type="submission" date="2011-02" db="EMBL/GenBank/DDBJ databases">
        <title>The complete genome of Planctomyces brasiliensis DSM 5305.</title>
        <authorList>
            <person name="Lucas S."/>
            <person name="Copeland A."/>
            <person name="Lapidus A."/>
            <person name="Bruce D."/>
            <person name="Goodwin L."/>
            <person name="Pitluck S."/>
            <person name="Kyrpides N."/>
            <person name="Mavromatis K."/>
            <person name="Pagani I."/>
            <person name="Ivanova N."/>
            <person name="Ovchinnikova G."/>
            <person name="Lu M."/>
            <person name="Detter J.C."/>
            <person name="Han C."/>
            <person name="Land M."/>
            <person name="Hauser L."/>
            <person name="Markowitz V."/>
            <person name="Cheng J.-F."/>
            <person name="Hugenholtz P."/>
            <person name="Woyke T."/>
            <person name="Wu D."/>
            <person name="Tindall B."/>
            <person name="Pomrenke H.G."/>
            <person name="Brambilla E."/>
            <person name="Klenk H.-P."/>
            <person name="Eisen J.A."/>
        </authorList>
    </citation>
    <scope>NUCLEOTIDE SEQUENCE [LARGE SCALE GENOMIC DNA]</scope>
    <source>
        <strain evidence="2">ATCC 49424 / DSM 5305 / JCM 21570 / NBRC 103401 / IFAM 1448</strain>
    </source>
</reference>
<name>F0SGB8_RUBBR</name>
<organism evidence="1 2">
    <name type="scientific">Rubinisphaera brasiliensis (strain ATCC 49424 / DSM 5305 / JCM 21570 / IAM 15109 / NBRC 103401 / IFAM 1448)</name>
    <name type="common">Planctomyces brasiliensis</name>
    <dbReference type="NCBI Taxonomy" id="756272"/>
    <lineage>
        <taxon>Bacteria</taxon>
        <taxon>Pseudomonadati</taxon>
        <taxon>Planctomycetota</taxon>
        <taxon>Planctomycetia</taxon>
        <taxon>Planctomycetales</taxon>
        <taxon>Planctomycetaceae</taxon>
        <taxon>Rubinisphaera</taxon>
    </lineage>
</organism>